<dbReference type="PROSITE" id="PS51186">
    <property type="entry name" value="GNAT"/>
    <property type="match status" value="1"/>
</dbReference>
<dbReference type="Pfam" id="PF00583">
    <property type="entry name" value="Acetyltransf_1"/>
    <property type="match status" value="1"/>
</dbReference>
<dbReference type="InterPro" id="IPR016181">
    <property type="entry name" value="Acyl_CoA_acyltransferase"/>
</dbReference>
<sequence>MTEEVKIVHLADAPEYMEEVSRWLWLEWAKADGYSLEEIIYRTRYACQRDTIPQMLVAVLEGRPVGVVSLWLNDLKTRQDLSPWMATLYVKDEERNRHIGQKLQQASIEAVRALGCYPCLYLVTKLDGYYEKTGWVFVDKAPAGQGTFERIYRYDL</sequence>
<protein>
    <submittedName>
        <fullName evidence="2">GNAT family N-acetyltransferase</fullName>
    </submittedName>
</protein>
<dbReference type="Proteomes" id="UP001440599">
    <property type="component" value="Unassembled WGS sequence"/>
</dbReference>
<gene>
    <name evidence="2" type="ORF">WMO45_03220</name>
</gene>
<reference evidence="2 3" key="1">
    <citation type="submission" date="2024-03" db="EMBL/GenBank/DDBJ databases">
        <title>Human intestinal bacterial collection.</title>
        <authorList>
            <person name="Pauvert C."/>
            <person name="Hitch T.C.A."/>
            <person name="Clavel T."/>
        </authorList>
    </citation>
    <scope>NUCLEOTIDE SEQUENCE [LARGE SCALE GENOMIC DNA]</scope>
    <source>
        <strain evidence="2 3">CLA-AP-H34</strain>
    </source>
</reference>
<name>A0ABV1ELP1_9FIRM</name>
<comment type="caution">
    <text evidence="2">The sequence shown here is derived from an EMBL/GenBank/DDBJ whole genome shotgun (WGS) entry which is preliminary data.</text>
</comment>
<dbReference type="CDD" id="cd04301">
    <property type="entry name" value="NAT_SF"/>
    <property type="match status" value="1"/>
</dbReference>
<feature type="domain" description="N-acetyltransferase" evidence="1">
    <location>
        <begin position="3"/>
        <end position="156"/>
    </location>
</feature>
<dbReference type="EMBL" id="JBBMFT010000001">
    <property type="protein sequence ID" value="MEQ2455521.1"/>
    <property type="molecule type" value="Genomic_DNA"/>
</dbReference>
<dbReference type="InterPro" id="IPR000182">
    <property type="entry name" value="GNAT_dom"/>
</dbReference>
<organism evidence="2 3">
    <name type="scientific">Flavonifractor hominis</name>
    <dbReference type="NCBI Taxonomy" id="3133178"/>
    <lineage>
        <taxon>Bacteria</taxon>
        <taxon>Bacillati</taxon>
        <taxon>Bacillota</taxon>
        <taxon>Clostridia</taxon>
        <taxon>Eubacteriales</taxon>
        <taxon>Oscillospiraceae</taxon>
        <taxon>Flavonifractor</taxon>
    </lineage>
</organism>
<accession>A0ABV1ELP1</accession>
<dbReference type="SUPFAM" id="SSF55729">
    <property type="entry name" value="Acyl-CoA N-acyltransferases (Nat)"/>
    <property type="match status" value="1"/>
</dbReference>
<evidence type="ECO:0000313" key="3">
    <source>
        <dbReference type="Proteomes" id="UP001440599"/>
    </source>
</evidence>
<evidence type="ECO:0000259" key="1">
    <source>
        <dbReference type="PROSITE" id="PS51186"/>
    </source>
</evidence>
<dbReference type="RefSeq" id="WP_349139209.1">
    <property type="nucleotide sequence ID" value="NZ_JBBMFT010000001.1"/>
</dbReference>
<dbReference type="Gene3D" id="3.40.630.30">
    <property type="match status" value="1"/>
</dbReference>
<keyword evidence="3" id="KW-1185">Reference proteome</keyword>
<evidence type="ECO:0000313" key="2">
    <source>
        <dbReference type="EMBL" id="MEQ2455521.1"/>
    </source>
</evidence>
<proteinExistence type="predicted"/>